<name>A0A317TZW9_9GAMM</name>
<accession>A0A317TZW9</accession>
<proteinExistence type="predicted"/>
<dbReference type="AlphaFoldDB" id="A0A317TZW9"/>
<organism evidence="1 2">
    <name type="scientific">Legionella qingyii</name>
    <dbReference type="NCBI Taxonomy" id="2184757"/>
    <lineage>
        <taxon>Bacteria</taxon>
        <taxon>Pseudomonadati</taxon>
        <taxon>Pseudomonadota</taxon>
        <taxon>Gammaproteobacteria</taxon>
        <taxon>Legionellales</taxon>
        <taxon>Legionellaceae</taxon>
        <taxon>Legionella</taxon>
    </lineage>
</organism>
<reference evidence="1 2" key="1">
    <citation type="submission" date="2018-05" db="EMBL/GenBank/DDBJ databases">
        <title>Legionella qingyii sp.nov., whole genome shotgun sequence.</title>
        <authorList>
            <person name="Wu H."/>
            <person name="Zhu Q."/>
            <person name="Hu C."/>
        </authorList>
    </citation>
    <scope>NUCLEOTIDE SEQUENCE [LARGE SCALE GENOMIC DNA]</scope>
    <source>
        <strain evidence="1 2">HEB18</strain>
    </source>
</reference>
<gene>
    <name evidence="1" type="ORF">DGG96_19335</name>
</gene>
<evidence type="ECO:0000313" key="2">
    <source>
        <dbReference type="Proteomes" id="UP000247152"/>
    </source>
</evidence>
<sequence>MNNTPAILSDFSLKINHNLFEVQLFYRFITNDSLGSCAKANRVIQDTVKINYTLVTTCIVSNGLIIHGHK</sequence>
<protein>
    <submittedName>
        <fullName evidence="1">Uncharacterized protein</fullName>
    </submittedName>
</protein>
<dbReference type="Proteomes" id="UP000247152">
    <property type="component" value="Unassembled WGS sequence"/>
</dbReference>
<comment type="caution">
    <text evidence="1">The sequence shown here is derived from an EMBL/GenBank/DDBJ whole genome shotgun (WGS) entry which is preliminary data.</text>
</comment>
<evidence type="ECO:0000313" key="1">
    <source>
        <dbReference type="EMBL" id="PWY53996.1"/>
    </source>
</evidence>
<dbReference type="EMBL" id="QHJG01000050">
    <property type="protein sequence ID" value="PWY53996.1"/>
    <property type="molecule type" value="Genomic_DNA"/>
</dbReference>
<dbReference type="RefSeq" id="WP_110144119.1">
    <property type="nucleotide sequence ID" value="NZ_QHJG01000050.1"/>
</dbReference>